<feature type="transmembrane region" description="Helical" evidence="1">
    <location>
        <begin position="69"/>
        <end position="91"/>
    </location>
</feature>
<gene>
    <name evidence="2" type="ORF">CLUMA_CG014212</name>
</gene>
<feature type="transmembrane region" description="Helical" evidence="1">
    <location>
        <begin position="259"/>
        <end position="280"/>
    </location>
</feature>
<sequence length="614" mass="67485">MELLALITTCAAIIRTISFCLDAMSGGLVRIYILGRNSSINEPWPDVLGIVIVFIISGMFILGLENSKVFTVLLISGVLSISGLLAVVTYLRGNIETWLHDNLFPKGLSGILTGSTLLTISFPNNLPTVGRYPKIKAAFFSSVVLISISLISGCLSTLTQMSKSNDYETVPILRILETKDLHKLIPAIGCLYVIACSAALLEIFTESFQIILRLATSEWKILLKQISYESRDSGSPILAVFVCGSFVGILAFACPLRNMTYVIAGGQLSAGILRAFFFLYSPFRPKSMNPISKLLIYVNELKIIQIKIISDDSTQSYSRLASGNSERPKTSLPKRTSMWFRNKAVPSLSSQSLSNMISKKNRSSNGNEEVEKEWLLLGEPSSPVNKFDSEPVNAESSILNDETTSDVDCIAKEEGSDSESEEDIDSIVEEFHQKVKVSTAGLKDSTMKVPSMSSWRTATCSIIVITGSAVIASISISYELLVPLCLSIGVTFVTSILMLWIPRYTYTHETPSTMTCAFSLTFNFILMSVMMFDSWCAIIFWIFSGIILALQSLVKCDVWCCLCLDYPHESSQHSILIEESLIPNGSSSRAASTLIRLKNPPVGSSVINHVQSRR</sequence>
<feature type="transmembrane region" description="Helical" evidence="1">
    <location>
        <begin position="103"/>
        <end position="126"/>
    </location>
</feature>
<feature type="transmembrane region" description="Helical" evidence="1">
    <location>
        <begin position="184"/>
        <end position="204"/>
    </location>
</feature>
<feature type="transmembrane region" description="Helical" evidence="1">
    <location>
        <begin position="138"/>
        <end position="158"/>
    </location>
</feature>
<dbReference type="PANTHER" id="PTHR43243">
    <property type="entry name" value="INNER MEMBRANE TRANSPORTER YGJI-RELATED"/>
    <property type="match status" value="1"/>
</dbReference>
<dbReference type="OrthoDB" id="8197893at2759"/>
<keyword evidence="1" id="KW-0472">Membrane</keyword>
<evidence type="ECO:0000313" key="2">
    <source>
        <dbReference type="EMBL" id="CRL01568.1"/>
    </source>
</evidence>
<accession>A0A1J1IN29</accession>
<feature type="transmembrane region" description="Helical" evidence="1">
    <location>
        <begin position="455"/>
        <end position="474"/>
    </location>
</feature>
<reference evidence="2 3" key="1">
    <citation type="submission" date="2015-04" db="EMBL/GenBank/DDBJ databases">
        <authorList>
            <person name="Syromyatnikov M.Y."/>
            <person name="Popov V.N."/>
        </authorList>
    </citation>
    <scope>NUCLEOTIDE SEQUENCE [LARGE SCALE GENOMIC DNA]</scope>
</reference>
<evidence type="ECO:0000313" key="3">
    <source>
        <dbReference type="Proteomes" id="UP000183832"/>
    </source>
</evidence>
<name>A0A1J1IN29_9DIPT</name>
<keyword evidence="1" id="KW-1133">Transmembrane helix</keyword>
<keyword evidence="3" id="KW-1185">Reference proteome</keyword>
<dbReference type="PANTHER" id="PTHR43243:SF98">
    <property type="entry name" value="TORN AND DIMINISHED RHABDOMERES, ISOFORM D"/>
    <property type="match status" value="1"/>
</dbReference>
<organism evidence="2 3">
    <name type="scientific">Clunio marinus</name>
    <dbReference type="NCBI Taxonomy" id="568069"/>
    <lineage>
        <taxon>Eukaryota</taxon>
        <taxon>Metazoa</taxon>
        <taxon>Ecdysozoa</taxon>
        <taxon>Arthropoda</taxon>
        <taxon>Hexapoda</taxon>
        <taxon>Insecta</taxon>
        <taxon>Pterygota</taxon>
        <taxon>Neoptera</taxon>
        <taxon>Endopterygota</taxon>
        <taxon>Diptera</taxon>
        <taxon>Nematocera</taxon>
        <taxon>Chironomoidea</taxon>
        <taxon>Chironomidae</taxon>
        <taxon>Clunio</taxon>
    </lineage>
</organism>
<proteinExistence type="predicted"/>
<dbReference type="AlphaFoldDB" id="A0A1J1IN29"/>
<dbReference type="STRING" id="568069.A0A1J1IN29"/>
<dbReference type="GO" id="GO:0015171">
    <property type="term" value="F:amino acid transmembrane transporter activity"/>
    <property type="evidence" value="ECO:0007669"/>
    <property type="project" value="TreeGrafter"/>
</dbReference>
<dbReference type="GO" id="GO:0005886">
    <property type="term" value="C:plasma membrane"/>
    <property type="evidence" value="ECO:0007669"/>
    <property type="project" value="TreeGrafter"/>
</dbReference>
<dbReference type="Proteomes" id="UP000183832">
    <property type="component" value="Unassembled WGS sequence"/>
</dbReference>
<feature type="transmembrane region" description="Helical" evidence="1">
    <location>
        <begin position="234"/>
        <end position="253"/>
    </location>
</feature>
<dbReference type="EMBL" id="CVRI01000055">
    <property type="protein sequence ID" value="CRL01568.1"/>
    <property type="molecule type" value="Genomic_DNA"/>
</dbReference>
<feature type="transmembrane region" description="Helical" evidence="1">
    <location>
        <begin position="480"/>
        <end position="501"/>
    </location>
</feature>
<protein>
    <submittedName>
        <fullName evidence="2">CLUMA_CG014212, isoform A</fullName>
    </submittedName>
</protein>
<feature type="transmembrane region" description="Helical" evidence="1">
    <location>
        <begin position="44"/>
        <end position="62"/>
    </location>
</feature>
<keyword evidence="1" id="KW-0812">Transmembrane</keyword>
<evidence type="ECO:0000256" key="1">
    <source>
        <dbReference type="SAM" id="Phobius"/>
    </source>
</evidence>